<dbReference type="PROSITE" id="PS00101">
    <property type="entry name" value="HEXAPEP_TRANSFERASES"/>
    <property type="match status" value="1"/>
</dbReference>
<evidence type="ECO:0000256" key="5">
    <source>
        <dbReference type="ARBA" id="ARBA00023098"/>
    </source>
</evidence>
<dbReference type="Pfam" id="PF00132">
    <property type="entry name" value="Hexapep"/>
    <property type="match status" value="2"/>
</dbReference>
<dbReference type="Gene3D" id="1.20.5.170">
    <property type="match status" value="1"/>
</dbReference>
<dbReference type="PANTHER" id="PTHR43378">
    <property type="entry name" value="UDP-3-O-ACYLGLUCOSAMINE N-ACYLTRANSFERASE"/>
    <property type="match status" value="1"/>
</dbReference>
<evidence type="ECO:0000313" key="10">
    <source>
        <dbReference type="Proteomes" id="UP000619761"/>
    </source>
</evidence>
<dbReference type="InterPro" id="IPR001451">
    <property type="entry name" value="Hexapep"/>
</dbReference>
<evidence type="ECO:0000313" key="9">
    <source>
        <dbReference type="EMBL" id="GGY63531.1"/>
    </source>
</evidence>
<keyword evidence="10" id="KW-1185">Reference proteome</keyword>
<dbReference type="Gene3D" id="2.160.10.10">
    <property type="entry name" value="Hexapeptide repeat proteins"/>
    <property type="match status" value="1"/>
</dbReference>
<dbReference type="Gene3D" id="3.40.1390.10">
    <property type="entry name" value="MurE/MurF, N-terminal domain"/>
    <property type="match status" value="1"/>
</dbReference>
<organism evidence="9 10">
    <name type="scientific">Cellvibrio zantedeschiae</name>
    <dbReference type="NCBI Taxonomy" id="1237077"/>
    <lineage>
        <taxon>Bacteria</taxon>
        <taxon>Pseudomonadati</taxon>
        <taxon>Pseudomonadota</taxon>
        <taxon>Gammaproteobacteria</taxon>
        <taxon>Cellvibrionales</taxon>
        <taxon>Cellvibrionaceae</taxon>
        <taxon>Cellvibrio</taxon>
    </lineage>
</organism>
<keyword evidence="6 7" id="KW-0012">Acyltransferase</keyword>
<dbReference type="HAMAP" id="MF_00523">
    <property type="entry name" value="LpxD"/>
    <property type="match status" value="1"/>
</dbReference>
<evidence type="ECO:0000256" key="4">
    <source>
        <dbReference type="ARBA" id="ARBA00022737"/>
    </source>
</evidence>
<keyword evidence="4 7" id="KW-0677">Repeat</keyword>
<dbReference type="InterPro" id="IPR007691">
    <property type="entry name" value="LpxD"/>
</dbReference>
<keyword evidence="1 7" id="KW-0444">Lipid biosynthesis</keyword>
<dbReference type="Pfam" id="PF14602">
    <property type="entry name" value="Hexapep_2"/>
    <property type="match status" value="1"/>
</dbReference>
<sequence>MSKITTRFTLAELAQHIGAELVGNPQHEISSLATLQAATQNDLSFIANPAYKKHLSSTQAGAVICAPDLAEAIAGNKLIVANPYLCYAQLTALFNSPVSSVGVHESAVVGKNCVLGKDVWIQPNAVIGDNVNLGDGVVIGAGAVVGTNSSIGARTRLYANVTVYHDISIGEDCIFHSGCVIGADGFGFAPASTGWMKIHQLGSVVIGNNVEIGANTTIDRGALDNTFIDDGVIIDNLVQIGHNVRLGKNTAIAAHTAIAGSTTIGDNCTIAGAVAIAGHVTLADRVHITGMSMVSNSISEAGSYSSGVPLGPTKEWRKNAARFRQLDSLATRIIKLARKAPEDE</sequence>
<protein>
    <recommendedName>
        <fullName evidence="7">UDP-3-O-acylglucosamine N-acyltransferase</fullName>
        <ecNumber evidence="7">2.3.1.191</ecNumber>
    </recommendedName>
</protein>
<evidence type="ECO:0000259" key="8">
    <source>
        <dbReference type="Pfam" id="PF04613"/>
    </source>
</evidence>
<comment type="similarity">
    <text evidence="7">Belongs to the transferase hexapeptide repeat family. LpxD subfamily.</text>
</comment>
<accession>A0ABQ3AQL4</accession>
<comment type="caution">
    <text evidence="9">The sequence shown here is derived from an EMBL/GenBank/DDBJ whole genome shotgun (WGS) entry which is preliminary data.</text>
</comment>
<evidence type="ECO:0000256" key="3">
    <source>
        <dbReference type="ARBA" id="ARBA00022679"/>
    </source>
</evidence>
<dbReference type="NCBIfam" id="NF002060">
    <property type="entry name" value="PRK00892.1"/>
    <property type="match status" value="1"/>
</dbReference>
<comment type="function">
    <text evidence="7">Catalyzes the N-acylation of UDP-3-O-acylglucosamine using 3-hydroxyacyl-ACP as the acyl donor. Is involved in the biosynthesis of lipid A, a phosphorylated glycolipid that anchors the lipopolysaccharide to the outer membrane of the cell.</text>
</comment>
<keyword evidence="3 7" id="KW-0808">Transferase</keyword>
<evidence type="ECO:0000256" key="6">
    <source>
        <dbReference type="ARBA" id="ARBA00023315"/>
    </source>
</evidence>
<dbReference type="InterPro" id="IPR020573">
    <property type="entry name" value="UDP_GlcNAc_AcTrfase_non-rep"/>
</dbReference>
<evidence type="ECO:0000256" key="2">
    <source>
        <dbReference type="ARBA" id="ARBA00022556"/>
    </source>
</evidence>
<dbReference type="Proteomes" id="UP000619761">
    <property type="component" value="Unassembled WGS sequence"/>
</dbReference>
<reference evidence="10" key="1">
    <citation type="journal article" date="2019" name="Int. J. Syst. Evol. Microbiol.">
        <title>The Global Catalogue of Microorganisms (GCM) 10K type strain sequencing project: providing services to taxonomists for standard genome sequencing and annotation.</title>
        <authorList>
            <consortium name="The Broad Institute Genomics Platform"/>
            <consortium name="The Broad Institute Genome Sequencing Center for Infectious Disease"/>
            <person name="Wu L."/>
            <person name="Ma J."/>
        </authorList>
    </citation>
    <scope>NUCLEOTIDE SEQUENCE [LARGE SCALE GENOMIC DNA]</scope>
    <source>
        <strain evidence="10">KCTC 32239</strain>
    </source>
</reference>
<feature type="domain" description="UDP-3-O-[3-hydroxymyristoyl] glucosamine N-acyltransferase non-repeat region" evidence="8">
    <location>
        <begin position="27"/>
        <end position="93"/>
    </location>
</feature>
<dbReference type="EC" id="2.3.1.191" evidence="7"/>
<name>A0ABQ3AQL4_9GAMM</name>
<dbReference type="Pfam" id="PF04613">
    <property type="entry name" value="LpxD"/>
    <property type="match status" value="1"/>
</dbReference>
<evidence type="ECO:0000256" key="1">
    <source>
        <dbReference type="ARBA" id="ARBA00022516"/>
    </source>
</evidence>
<dbReference type="EMBL" id="BMYZ01000001">
    <property type="protein sequence ID" value="GGY63531.1"/>
    <property type="molecule type" value="Genomic_DNA"/>
</dbReference>
<dbReference type="RefSeq" id="WP_308429256.1">
    <property type="nucleotide sequence ID" value="NZ_BMYZ01000001.1"/>
</dbReference>
<keyword evidence="5 7" id="KW-0443">Lipid metabolism</keyword>
<dbReference type="PANTHER" id="PTHR43378:SF2">
    <property type="entry name" value="UDP-3-O-ACYLGLUCOSAMINE N-ACYLTRANSFERASE 1, MITOCHONDRIAL-RELATED"/>
    <property type="match status" value="1"/>
</dbReference>
<keyword evidence="2 7" id="KW-0441">Lipid A biosynthesis</keyword>
<dbReference type="CDD" id="cd03352">
    <property type="entry name" value="LbH_LpxD"/>
    <property type="match status" value="1"/>
</dbReference>
<comment type="pathway">
    <text evidence="7">Bacterial outer membrane biogenesis; LPS lipid A biosynthesis.</text>
</comment>
<gene>
    <name evidence="7 9" type="primary">lpxD</name>
    <name evidence="9" type="ORF">GCM10011613_04050</name>
</gene>
<comment type="subunit">
    <text evidence="7">Homotrimer.</text>
</comment>
<dbReference type="InterPro" id="IPR011004">
    <property type="entry name" value="Trimer_LpxA-like_sf"/>
</dbReference>
<evidence type="ECO:0000256" key="7">
    <source>
        <dbReference type="HAMAP-Rule" id="MF_00523"/>
    </source>
</evidence>
<proteinExistence type="inferred from homology"/>
<dbReference type="InterPro" id="IPR018357">
    <property type="entry name" value="Hexapep_transf_CS"/>
</dbReference>
<dbReference type="SUPFAM" id="SSF51161">
    <property type="entry name" value="Trimeric LpxA-like enzymes"/>
    <property type="match status" value="1"/>
</dbReference>
<feature type="active site" description="Proton acceptor" evidence="7">
    <location>
        <position position="242"/>
    </location>
</feature>
<comment type="catalytic activity">
    <reaction evidence="7">
        <text>a UDP-3-O-[(3R)-3-hydroxyacyl]-alpha-D-glucosamine + a (3R)-hydroxyacyl-[ACP] = a UDP-2-N,3-O-bis[(3R)-3-hydroxyacyl]-alpha-D-glucosamine + holo-[ACP] + H(+)</text>
        <dbReference type="Rhea" id="RHEA:53836"/>
        <dbReference type="Rhea" id="RHEA-COMP:9685"/>
        <dbReference type="Rhea" id="RHEA-COMP:9945"/>
        <dbReference type="ChEBI" id="CHEBI:15378"/>
        <dbReference type="ChEBI" id="CHEBI:64479"/>
        <dbReference type="ChEBI" id="CHEBI:78827"/>
        <dbReference type="ChEBI" id="CHEBI:137740"/>
        <dbReference type="ChEBI" id="CHEBI:137748"/>
        <dbReference type="EC" id="2.3.1.191"/>
    </reaction>
</comment>
<dbReference type="NCBIfam" id="TIGR01853">
    <property type="entry name" value="lipid_A_lpxD"/>
    <property type="match status" value="1"/>
</dbReference>